<evidence type="ECO:0000313" key="3">
    <source>
        <dbReference type="Proteomes" id="UP000230859"/>
    </source>
</evidence>
<sequence length="184" mass="20306">MKEKLYFGWMQGFIVLTVFLWFAPPAMAESFAHEFIGAKKCSICHKKPEQGDQYGIWLNSKHAKAIETLGTPEAKEAGAKLGVDDPQTSGKCLKCHSTAYGFSEEMVTSFVPVEEGVSCESCHGPGKDYMKKSVMEDQDAAIAAGLVIPNEATCQKCHNPESPSFKSFDFHESWEKIKHPVPKG</sequence>
<dbReference type="InterPro" id="IPR036280">
    <property type="entry name" value="Multihaem_cyt_sf"/>
</dbReference>
<evidence type="ECO:0000313" key="2">
    <source>
        <dbReference type="EMBL" id="PIQ87028.1"/>
    </source>
</evidence>
<gene>
    <name evidence="2" type="ORF">COV74_02465</name>
</gene>
<dbReference type="Pfam" id="PF13435">
    <property type="entry name" value="Cytochrome_C554"/>
    <property type="match status" value="1"/>
</dbReference>
<reference evidence="2 3" key="1">
    <citation type="submission" date="2017-09" db="EMBL/GenBank/DDBJ databases">
        <title>Depth-based differentiation of microbial function through sediment-hosted aquifers and enrichment of novel symbionts in the deep terrestrial subsurface.</title>
        <authorList>
            <person name="Probst A.J."/>
            <person name="Ladd B."/>
            <person name="Jarett J.K."/>
            <person name="Geller-Mcgrath D.E."/>
            <person name="Sieber C.M."/>
            <person name="Emerson J.B."/>
            <person name="Anantharaman K."/>
            <person name="Thomas B.C."/>
            <person name="Malmstrom R."/>
            <person name="Stieglmeier M."/>
            <person name="Klingl A."/>
            <person name="Woyke T."/>
            <person name="Ryan C.M."/>
            <person name="Banfield J.F."/>
        </authorList>
    </citation>
    <scope>NUCLEOTIDE SEQUENCE [LARGE SCALE GENOMIC DNA]</scope>
    <source>
        <strain evidence="2">CG11_big_fil_rev_8_21_14_0_20_45_26</strain>
    </source>
</reference>
<dbReference type="InterPro" id="IPR023155">
    <property type="entry name" value="Cyt_c-552/4"/>
</dbReference>
<protein>
    <submittedName>
        <fullName evidence="2">Cytochrome C554</fullName>
    </submittedName>
</protein>
<dbReference type="SUPFAM" id="SSF48695">
    <property type="entry name" value="Multiheme cytochromes"/>
    <property type="match status" value="1"/>
</dbReference>
<dbReference type="Gene3D" id="1.10.1130.10">
    <property type="entry name" value="Flavocytochrome C3, Chain A"/>
    <property type="match status" value="1"/>
</dbReference>
<organism evidence="2 3">
    <name type="scientific">Candidatus Abzuiibacterium crystallinum</name>
    <dbReference type="NCBI Taxonomy" id="1974748"/>
    <lineage>
        <taxon>Bacteria</taxon>
        <taxon>Pseudomonadati</taxon>
        <taxon>Candidatus Omnitrophota</taxon>
        <taxon>Candidatus Abzuiibacterium</taxon>
    </lineage>
</organism>
<comment type="caution">
    <text evidence="2">The sequence shown here is derived from an EMBL/GenBank/DDBJ whole genome shotgun (WGS) entry which is preliminary data.</text>
</comment>
<proteinExistence type="predicted"/>
<feature type="domain" description="Cytochrome c-552/4" evidence="1">
    <location>
        <begin position="40"/>
        <end position="124"/>
    </location>
</feature>
<dbReference type="Proteomes" id="UP000230859">
    <property type="component" value="Unassembled WGS sequence"/>
</dbReference>
<accession>A0A2H0LRL6</accession>
<dbReference type="EMBL" id="PCVY01000022">
    <property type="protein sequence ID" value="PIQ87028.1"/>
    <property type="molecule type" value="Genomic_DNA"/>
</dbReference>
<evidence type="ECO:0000259" key="1">
    <source>
        <dbReference type="Pfam" id="PF13435"/>
    </source>
</evidence>
<name>A0A2H0LRL6_9BACT</name>
<dbReference type="AlphaFoldDB" id="A0A2H0LRL6"/>